<reference evidence="1 2" key="1">
    <citation type="submission" date="2024-09" db="EMBL/GenBank/DDBJ databases">
        <authorList>
            <person name="Sun Q."/>
            <person name="Mori K."/>
        </authorList>
    </citation>
    <scope>NUCLEOTIDE SEQUENCE [LARGE SCALE GENOMIC DNA]</scope>
    <source>
        <strain evidence="1 2">JCM 3324</strain>
    </source>
</reference>
<evidence type="ECO:0000313" key="2">
    <source>
        <dbReference type="Proteomes" id="UP001589568"/>
    </source>
</evidence>
<dbReference type="RefSeq" id="WP_345404830.1">
    <property type="nucleotide sequence ID" value="NZ_BAAAXS010000001.1"/>
</dbReference>
<keyword evidence="2" id="KW-1185">Reference proteome</keyword>
<sequence>MSRRRRLLADLVELRRPVDEVVGVLRSFPWDVERPLVRVRADDVVRLLRAYLAGAVEAETVTAWADALEVRDDVDIEDGLRGFFTEASAPELFQPVSAAFAARWLDTLSS</sequence>
<dbReference type="EMBL" id="JBHMCF010000046">
    <property type="protein sequence ID" value="MFB9476165.1"/>
    <property type="molecule type" value="Genomic_DNA"/>
</dbReference>
<protein>
    <recommendedName>
        <fullName evidence="3">CdiI immunity protein domain-containing protein</fullName>
    </recommendedName>
</protein>
<comment type="caution">
    <text evidence="1">The sequence shown here is derived from an EMBL/GenBank/DDBJ whole genome shotgun (WGS) entry which is preliminary data.</text>
</comment>
<evidence type="ECO:0008006" key="3">
    <source>
        <dbReference type="Google" id="ProtNLM"/>
    </source>
</evidence>
<gene>
    <name evidence="1" type="ORF">ACFFR3_42285</name>
</gene>
<name>A0ABV5P0S3_9ACTN</name>
<proteinExistence type="predicted"/>
<evidence type="ECO:0000313" key="1">
    <source>
        <dbReference type="EMBL" id="MFB9476165.1"/>
    </source>
</evidence>
<organism evidence="1 2">
    <name type="scientific">Nonomuraea salmonea</name>
    <dbReference type="NCBI Taxonomy" id="46181"/>
    <lineage>
        <taxon>Bacteria</taxon>
        <taxon>Bacillati</taxon>
        <taxon>Actinomycetota</taxon>
        <taxon>Actinomycetes</taxon>
        <taxon>Streptosporangiales</taxon>
        <taxon>Streptosporangiaceae</taxon>
        <taxon>Nonomuraea</taxon>
    </lineage>
</organism>
<accession>A0ABV5P0S3</accession>
<dbReference type="Proteomes" id="UP001589568">
    <property type="component" value="Unassembled WGS sequence"/>
</dbReference>